<protein>
    <submittedName>
        <fullName evidence="2">Putative acetyltransferase</fullName>
    </submittedName>
</protein>
<evidence type="ECO:0000259" key="1">
    <source>
        <dbReference type="PROSITE" id="PS51186"/>
    </source>
</evidence>
<evidence type="ECO:0000313" key="2">
    <source>
        <dbReference type="EMBL" id="GAO38451.1"/>
    </source>
</evidence>
<dbReference type="GO" id="GO:0016747">
    <property type="term" value="F:acyltransferase activity, transferring groups other than amino-acyl groups"/>
    <property type="evidence" value="ECO:0007669"/>
    <property type="project" value="InterPro"/>
</dbReference>
<name>A0A0E9MM21_9SPHN</name>
<organism evidence="2 3">
    <name type="scientific">Sphingomonas changbaiensis NBRC 104936</name>
    <dbReference type="NCBI Taxonomy" id="1219043"/>
    <lineage>
        <taxon>Bacteria</taxon>
        <taxon>Pseudomonadati</taxon>
        <taxon>Pseudomonadota</taxon>
        <taxon>Alphaproteobacteria</taxon>
        <taxon>Sphingomonadales</taxon>
        <taxon>Sphingomonadaceae</taxon>
        <taxon>Sphingomonas</taxon>
    </lineage>
</organism>
<proteinExistence type="predicted"/>
<dbReference type="OrthoDB" id="4966223at2"/>
<dbReference type="PROSITE" id="PS51186">
    <property type="entry name" value="GNAT"/>
    <property type="match status" value="1"/>
</dbReference>
<comment type="caution">
    <text evidence="2">The sequence shown here is derived from an EMBL/GenBank/DDBJ whole genome shotgun (WGS) entry which is preliminary data.</text>
</comment>
<dbReference type="SUPFAM" id="SSF55729">
    <property type="entry name" value="Acyl-CoA N-acyltransferases (Nat)"/>
    <property type="match status" value="1"/>
</dbReference>
<keyword evidence="3" id="KW-1185">Reference proteome</keyword>
<dbReference type="AlphaFoldDB" id="A0A0E9MM21"/>
<dbReference type="STRING" id="1219043.SCH01S_15_00760"/>
<evidence type="ECO:0000313" key="3">
    <source>
        <dbReference type="Proteomes" id="UP000033202"/>
    </source>
</evidence>
<dbReference type="Gene3D" id="3.40.630.30">
    <property type="match status" value="1"/>
</dbReference>
<keyword evidence="2" id="KW-0808">Transferase</keyword>
<dbReference type="InterPro" id="IPR000182">
    <property type="entry name" value="GNAT_dom"/>
</dbReference>
<feature type="domain" description="N-acetyltransferase" evidence="1">
    <location>
        <begin position="77"/>
        <end position="210"/>
    </location>
</feature>
<gene>
    <name evidence="2" type="ORF">SCH01S_15_00760</name>
</gene>
<accession>A0A0E9MM21</accession>
<dbReference type="Proteomes" id="UP000033202">
    <property type="component" value="Unassembled WGS sequence"/>
</dbReference>
<sequence length="210" mass="22227">MPEAGADPALVAAWLAARSICRGLPAPVHDHGGLRVDTGLPTESRRYVFARPGAGLTELGRTVTDHLTVLKLCASPDVMRRWLPPRWSLDGSAALMTCEATIPARPLPADYSVELGRDGAALSLRVLAADGSLAASGHAAEHDGVFAFDRIVTEPPHRRRGLGAAVMASLGHARADPASRFVLVATPDGRALYQSLGWRVEAPYTTARLA</sequence>
<dbReference type="RefSeq" id="WP_046347288.1">
    <property type="nucleotide sequence ID" value="NZ_BBWU01000015.1"/>
</dbReference>
<reference evidence="2 3" key="1">
    <citation type="submission" date="2015-04" db="EMBL/GenBank/DDBJ databases">
        <title>Whole genome shotgun sequence of Sphingomonas changbaiensis NBRC 104936.</title>
        <authorList>
            <person name="Katano-Makiyama Y."/>
            <person name="Hosoyama A."/>
            <person name="Hashimoto M."/>
            <person name="Noguchi M."/>
            <person name="Tsuchikane K."/>
            <person name="Ohji S."/>
            <person name="Yamazoe A."/>
            <person name="Ichikawa N."/>
            <person name="Kimura A."/>
            <person name="Fujita N."/>
        </authorList>
    </citation>
    <scope>NUCLEOTIDE SEQUENCE [LARGE SCALE GENOMIC DNA]</scope>
    <source>
        <strain evidence="2 3">NBRC 104936</strain>
    </source>
</reference>
<dbReference type="EMBL" id="BBWU01000015">
    <property type="protein sequence ID" value="GAO38451.1"/>
    <property type="molecule type" value="Genomic_DNA"/>
</dbReference>
<dbReference type="InterPro" id="IPR016181">
    <property type="entry name" value="Acyl_CoA_acyltransferase"/>
</dbReference>